<comment type="caution">
    <text evidence="1">The sequence shown here is derived from an EMBL/GenBank/DDBJ whole genome shotgun (WGS) entry which is preliminary data.</text>
</comment>
<keyword evidence="2" id="KW-1185">Reference proteome</keyword>
<name>A0A1E3L137_9BACL</name>
<gene>
    <name evidence="1" type="ORF">PTI45_03071</name>
</gene>
<dbReference type="STRING" id="1886670.PTI45_03071"/>
<dbReference type="Proteomes" id="UP000094578">
    <property type="component" value="Unassembled WGS sequence"/>
</dbReference>
<reference evidence="1 2" key="1">
    <citation type="submission" date="2016-08" db="EMBL/GenBank/DDBJ databases">
        <title>Genome sequencing of Paenibacillus sp. TI45-13ar, isolated from Korean traditional nuruk.</title>
        <authorList>
            <person name="Kim S.-J."/>
        </authorList>
    </citation>
    <scope>NUCLEOTIDE SEQUENCE [LARGE SCALE GENOMIC DNA]</scope>
    <source>
        <strain evidence="1 2">TI45-13ar</strain>
    </source>
</reference>
<proteinExistence type="predicted"/>
<sequence length="262" mass="30807">MNLLNKFEEVKIDTLEFIDAEDQTICKGLENECIRATESVDSVLTLLDLNPFKNQYYNNWELVKQLESGKKGMIIKFANDIKKHFESKYNVTIFPFDAEGFKNIDYVEIVDDIIARLGGFDFKEKAYLEIKKNIEKNIYLPHVNVKNINIRIKSFIAFEPAIFKVGFWNLKSDRTLKELFYALEYFESKSVTLRKELDAFRFNNSRDNWFEPFIFESMTKIREIKFFKNNSIQLKFDSNASAIEFAKTFLKYSESVLVNSGV</sequence>
<dbReference type="EMBL" id="MDER01000052">
    <property type="protein sequence ID" value="ODP27509.1"/>
    <property type="molecule type" value="Genomic_DNA"/>
</dbReference>
<evidence type="ECO:0000313" key="1">
    <source>
        <dbReference type="EMBL" id="ODP27509.1"/>
    </source>
</evidence>
<protein>
    <submittedName>
        <fullName evidence="1">Uncharacterized protein</fullName>
    </submittedName>
</protein>
<dbReference type="RefSeq" id="WP_069328471.1">
    <property type="nucleotide sequence ID" value="NZ_MDER01000052.1"/>
</dbReference>
<evidence type="ECO:0000313" key="2">
    <source>
        <dbReference type="Proteomes" id="UP000094578"/>
    </source>
</evidence>
<organism evidence="1 2">
    <name type="scientific">Paenibacillus nuruki</name>
    <dbReference type="NCBI Taxonomy" id="1886670"/>
    <lineage>
        <taxon>Bacteria</taxon>
        <taxon>Bacillati</taxon>
        <taxon>Bacillota</taxon>
        <taxon>Bacilli</taxon>
        <taxon>Bacillales</taxon>
        <taxon>Paenibacillaceae</taxon>
        <taxon>Paenibacillus</taxon>
    </lineage>
</organism>
<accession>A0A1E3L137</accession>
<dbReference type="AlphaFoldDB" id="A0A1E3L137"/>